<protein>
    <submittedName>
        <fullName evidence="1">13576_t:CDS:1</fullName>
    </submittedName>
</protein>
<reference evidence="1" key="1">
    <citation type="submission" date="2021-06" db="EMBL/GenBank/DDBJ databases">
        <authorList>
            <person name="Kallberg Y."/>
            <person name="Tangrot J."/>
            <person name="Rosling A."/>
        </authorList>
    </citation>
    <scope>NUCLEOTIDE SEQUENCE</scope>
    <source>
        <strain evidence="1">IL203A</strain>
    </source>
</reference>
<organism evidence="1 2">
    <name type="scientific">Dentiscutata heterogama</name>
    <dbReference type="NCBI Taxonomy" id="1316150"/>
    <lineage>
        <taxon>Eukaryota</taxon>
        <taxon>Fungi</taxon>
        <taxon>Fungi incertae sedis</taxon>
        <taxon>Mucoromycota</taxon>
        <taxon>Glomeromycotina</taxon>
        <taxon>Glomeromycetes</taxon>
        <taxon>Diversisporales</taxon>
        <taxon>Gigasporaceae</taxon>
        <taxon>Dentiscutata</taxon>
    </lineage>
</organism>
<dbReference type="EMBL" id="CAJVPU010006021">
    <property type="protein sequence ID" value="CAG8555423.1"/>
    <property type="molecule type" value="Genomic_DNA"/>
</dbReference>
<evidence type="ECO:0000313" key="1">
    <source>
        <dbReference type="EMBL" id="CAG8555423.1"/>
    </source>
</evidence>
<sequence>RPLNMGITEREYKETNKKEANDKNRTRWNNGRIIEVGSIIIVRDTDNYKTGAEIKK</sequence>
<evidence type="ECO:0000313" key="2">
    <source>
        <dbReference type="Proteomes" id="UP000789702"/>
    </source>
</evidence>
<keyword evidence="2" id="KW-1185">Reference proteome</keyword>
<feature type="non-terminal residue" evidence="1">
    <location>
        <position position="1"/>
    </location>
</feature>
<gene>
    <name evidence="1" type="ORF">DHETER_LOCUS5412</name>
</gene>
<proteinExistence type="predicted"/>
<name>A0ACA9LWQ5_9GLOM</name>
<dbReference type="Proteomes" id="UP000789702">
    <property type="component" value="Unassembled WGS sequence"/>
</dbReference>
<comment type="caution">
    <text evidence="1">The sequence shown here is derived from an EMBL/GenBank/DDBJ whole genome shotgun (WGS) entry which is preliminary data.</text>
</comment>
<accession>A0ACA9LWQ5</accession>